<dbReference type="RefSeq" id="WP_020448850.1">
    <property type="nucleotide sequence ID" value="NZ_CAYAYJ010000005.1"/>
</dbReference>
<keyword evidence="2" id="KW-0472">Membrane</keyword>
<evidence type="ECO:0000313" key="4">
    <source>
        <dbReference type="Proteomes" id="UP000752814"/>
    </source>
</evidence>
<keyword evidence="2" id="KW-0812">Transmembrane</keyword>
<dbReference type="Gene3D" id="2.60.40.4270">
    <property type="entry name" value="Listeria-Bacteroides repeat domain"/>
    <property type="match status" value="8"/>
</dbReference>
<dbReference type="Pfam" id="PF09479">
    <property type="entry name" value="Flg_new"/>
    <property type="match status" value="8"/>
</dbReference>
<dbReference type="Proteomes" id="UP000752814">
    <property type="component" value="Unassembled WGS sequence"/>
</dbReference>
<dbReference type="GeneID" id="41323382"/>
<comment type="caution">
    <text evidence="3">The sequence shown here is derived from an EMBL/GenBank/DDBJ whole genome shotgun (WGS) entry which is preliminary data.</text>
</comment>
<evidence type="ECO:0000256" key="2">
    <source>
        <dbReference type="SAM" id="Phobius"/>
    </source>
</evidence>
<sequence length="965" mass="102045">MKKKYLIGASALLLALCFMAVACAATDDNNSTDEIVLASGDSYDFGTIGVDPDMGTITLNPSSGSVTITMEPTYLMSLISVDKPSWLSGSANNGVITLTGSYPSYGSYDVAVKTRLTQMELTYRFTLNIEEGSSTTSTATFSHGVSSGTVPSGTVSPITAKTGETIHLPGSSYTHSGYTQKGWRLNSLSGTFYNLGASYTLNSDVKFYAVWEAEQYTITFDANGGSGSVSSITADSYTKVTLPAGGFTRPGYVLSGWNSKANPQSGGQGHYDLGGACNITTFNLTLYAEWRAEVCTVSFNANGGTGTIPSQTVKSGTEINLPQSGFTNAGYILAGWNLDSTSGRFYDIGSAYAANSDAVMYASWVAVPTGDYGAPAEVKLGEKYSFSPNMQSSVWGLYIEVSGNTNYSISYDGPDWLSQTGDKRQLKFEGTPAKPGVYHVVISLAGDNAPYINASKAEWYITVTEDVPGAYTVTFDANGGTGSIPSMNAQPNNAVILPSSGISRSNYTLIGWSEGSASGPTYNLGSIYTVSSDIRLYAKWTADSNLIVFDANGGTGDVKYLAATDDLVTLPDDGFTKSGYTLAGWYLSDNPDVVYAPGYTYIVSGQTTIYAYWIAEGASCRTVTYSANGGTGNISVQKLEAGKSIALPISGFNRSGFNLSGWSTESGAAGSVYRPGEAVSISDSLTLYAQWEESTAADVTVIFNLNGGSGSIASQTVKSGSTVSKPPEPVKDGYVFTAWRVVGGSDWDFSNPVKDSMTLVAQWNRHFTVSSNYLIVSVSMGAEYAGMIHTVDWGDGTTEMKTGSTFSHSYSSPSAGRITITTALDDQSSVSSSLPYNLTDLPVYTVTFINGSQIIKSTVLKGERAAEPEIDIPSGCRLTGWYTDTEFKDRFDFKSPVTQNITLYAEITDGETPADSSTLYFVIATFAALILSALALAVLKVKGLPVAAVIAAVYAAALYCLGLIG</sequence>
<dbReference type="EMBL" id="LVVT01000001">
    <property type="protein sequence ID" value="TQS84601.1"/>
    <property type="molecule type" value="Genomic_DNA"/>
</dbReference>
<feature type="transmembrane region" description="Helical" evidence="2">
    <location>
        <begin position="946"/>
        <end position="964"/>
    </location>
</feature>
<keyword evidence="2" id="KW-1133">Transmembrane helix</keyword>
<comment type="subcellular location">
    <subcellularLocation>
        <location evidence="1">Cell envelope</location>
    </subcellularLocation>
</comment>
<proteinExistence type="predicted"/>
<feature type="transmembrane region" description="Helical" evidence="2">
    <location>
        <begin position="919"/>
        <end position="939"/>
    </location>
</feature>
<protein>
    <submittedName>
        <fullName evidence="3">Uncharacterized protein</fullName>
    </submittedName>
</protein>
<evidence type="ECO:0000256" key="1">
    <source>
        <dbReference type="ARBA" id="ARBA00004196"/>
    </source>
</evidence>
<gene>
    <name evidence="3" type="ORF">A3207_00730</name>
</gene>
<reference evidence="3" key="1">
    <citation type="submission" date="2016-03" db="EMBL/GenBank/DDBJ databases">
        <authorList>
            <person name="Borrel G."/>
            <person name="Mccann A."/>
            <person name="O'Toole P.W."/>
        </authorList>
    </citation>
    <scope>NUCLEOTIDE SEQUENCE</scope>
    <source>
        <strain evidence="3">183</strain>
    </source>
</reference>
<name>A0A8J8TFM0_9ARCH</name>
<accession>A0A8J8TFM0</accession>
<dbReference type="InterPro" id="IPR042229">
    <property type="entry name" value="Listeria/Bacterioides_rpt_sf"/>
</dbReference>
<evidence type="ECO:0000313" key="3">
    <source>
        <dbReference type="EMBL" id="TQS84601.1"/>
    </source>
</evidence>
<dbReference type="InterPro" id="IPR013378">
    <property type="entry name" value="InlB-like_B-rpt"/>
</dbReference>
<dbReference type="AlphaFoldDB" id="A0A8J8TFM0"/>
<organism evidence="3 4">
    <name type="scientific">Candidatus Methanomassiliicoccus intestinalis</name>
    <dbReference type="NCBI Taxonomy" id="1406512"/>
    <lineage>
        <taxon>Archaea</taxon>
        <taxon>Methanobacteriati</taxon>
        <taxon>Thermoplasmatota</taxon>
        <taxon>Thermoplasmata</taxon>
        <taxon>Methanomassiliicoccales</taxon>
        <taxon>Methanomassiliicoccaceae</taxon>
        <taxon>Methanomassiliicoccus</taxon>
    </lineage>
</organism>
<dbReference type="PROSITE" id="PS51257">
    <property type="entry name" value="PROKAR_LIPOPROTEIN"/>
    <property type="match status" value="1"/>
</dbReference>